<dbReference type="EMBL" id="RDQH01000335">
    <property type="protein sequence ID" value="RXH89922.1"/>
    <property type="molecule type" value="Genomic_DNA"/>
</dbReference>
<dbReference type="PANTHER" id="PTHR47481:SF30">
    <property type="entry name" value="CCHC-TYPE DOMAIN-CONTAINING PROTEIN"/>
    <property type="match status" value="1"/>
</dbReference>
<protein>
    <recommendedName>
        <fullName evidence="1">Retrotransposon Copia-like N-terminal domain-containing protein</fullName>
    </recommendedName>
</protein>
<dbReference type="AlphaFoldDB" id="A0A498J7S7"/>
<evidence type="ECO:0000259" key="1">
    <source>
        <dbReference type="Pfam" id="PF14244"/>
    </source>
</evidence>
<dbReference type="Proteomes" id="UP000290289">
    <property type="component" value="Chromosome 9"/>
</dbReference>
<accession>A0A498J7S7</accession>
<keyword evidence="3" id="KW-1185">Reference proteome</keyword>
<dbReference type="PANTHER" id="PTHR47481">
    <property type="match status" value="1"/>
</dbReference>
<sequence length="167" mass="18972">MTTVVHIKLDRTNYPLWLAQILPILKSRDLMGYVDGSLVCPPKHLLGVTTVYTSWVQQDQMILSWINGSLTILFCLWWQENGLLELPGKLLSCKIPHCSRDFGFHRNFKVKRVARESNPIMGDPLGSSLVSSQKQNREGIVEAQSEQYRATMMEQARDVVDPGQDVT</sequence>
<dbReference type="InterPro" id="IPR029472">
    <property type="entry name" value="Copia-like_N"/>
</dbReference>
<name>A0A498J7S7_MALDO</name>
<feature type="domain" description="Retrotransposon Copia-like N-terminal" evidence="1">
    <location>
        <begin position="5"/>
        <end position="42"/>
    </location>
</feature>
<gene>
    <name evidence="2" type="ORF">DVH24_032279</name>
</gene>
<evidence type="ECO:0000313" key="3">
    <source>
        <dbReference type="Proteomes" id="UP000290289"/>
    </source>
</evidence>
<proteinExistence type="predicted"/>
<evidence type="ECO:0000313" key="2">
    <source>
        <dbReference type="EMBL" id="RXH89922.1"/>
    </source>
</evidence>
<organism evidence="2 3">
    <name type="scientific">Malus domestica</name>
    <name type="common">Apple</name>
    <name type="synonym">Pyrus malus</name>
    <dbReference type="NCBI Taxonomy" id="3750"/>
    <lineage>
        <taxon>Eukaryota</taxon>
        <taxon>Viridiplantae</taxon>
        <taxon>Streptophyta</taxon>
        <taxon>Embryophyta</taxon>
        <taxon>Tracheophyta</taxon>
        <taxon>Spermatophyta</taxon>
        <taxon>Magnoliopsida</taxon>
        <taxon>eudicotyledons</taxon>
        <taxon>Gunneridae</taxon>
        <taxon>Pentapetalae</taxon>
        <taxon>rosids</taxon>
        <taxon>fabids</taxon>
        <taxon>Rosales</taxon>
        <taxon>Rosaceae</taxon>
        <taxon>Amygdaloideae</taxon>
        <taxon>Maleae</taxon>
        <taxon>Malus</taxon>
    </lineage>
</organism>
<comment type="caution">
    <text evidence="2">The sequence shown here is derived from an EMBL/GenBank/DDBJ whole genome shotgun (WGS) entry which is preliminary data.</text>
</comment>
<dbReference type="Pfam" id="PF14244">
    <property type="entry name" value="Retrotran_gag_3"/>
    <property type="match status" value="1"/>
</dbReference>
<reference evidence="2 3" key="1">
    <citation type="submission" date="2018-10" db="EMBL/GenBank/DDBJ databases">
        <title>A high-quality apple genome assembly.</title>
        <authorList>
            <person name="Hu J."/>
        </authorList>
    </citation>
    <scope>NUCLEOTIDE SEQUENCE [LARGE SCALE GENOMIC DNA]</scope>
    <source>
        <strain evidence="3">cv. HFTH1</strain>
        <tissue evidence="2">Young leaf</tissue>
    </source>
</reference>